<evidence type="ECO:0000256" key="3">
    <source>
        <dbReference type="ARBA" id="ARBA00011270"/>
    </source>
</evidence>
<accession>A0A9D1TKK1</accession>
<dbReference type="HAMAP" id="MF_00131">
    <property type="entry name" value="Trp_synth_alpha"/>
    <property type="match status" value="1"/>
</dbReference>
<keyword evidence="4 9" id="KW-0028">Amino-acid biosynthesis</keyword>
<dbReference type="Pfam" id="PF00290">
    <property type="entry name" value="Trp_syntA"/>
    <property type="match status" value="1"/>
</dbReference>
<evidence type="ECO:0000256" key="4">
    <source>
        <dbReference type="ARBA" id="ARBA00022605"/>
    </source>
</evidence>
<reference evidence="11" key="1">
    <citation type="journal article" date="2021" name="PeerJ">
        <title>Extensive microbial diversity within the chicken gut microbiome revealed by metagenomics and culture.</title>
        <authorList>
            <person name="Gilroy R."/>
            <person name="Ravi A."/>
            <person name="Getino M."/>
            <person name="Pursley I."/>
            <person name="Horton D.L."/>
            <person name="Alikhan N.F."/>
            <person name="Baker D."/>
            <person name="Gharbi K."/>
            <person name="Hall N."/>
            <person name="Watson M."/>
            <person name="Adriaenssens E.M."/>
            <person name="Foster-Nyarko E."/>
            <person name="Jarju S."/>
            <person name="Secka A."/>
            <person name="Antonio M."/>
            <person name="Oren A."/>
            <person name="Chaudhuri R.R."/>
            <person name="La Ragione R."/>
            <person name="Hildebrand F."/>
            <person name="Pallen M.J."/>
        </authorList>
    </citation>
    <scope>NUCLEOTIDE SEQUENCE</scope>
    <source>
        <strain evidence="11">CHK169-2315</strain>
    </source>
</reference>
<reference evidence="11" key="2">
    <citation type="submission" date="2021-04" db="EMBL/GenBank/DDBJ databases">
        <authorList>
            <person name="Gilroy R."/>
        </authorList>
    </citation>
    <scope>NUCLEOTIDE SEQUENCE</scope>
    <source>
        <strain evidence="11">CHK169-2315</strain>
    </source>
</reference>
<dbReference type="InterPro" id="IPR002028">
    <property type="entry name" value="Trp_synthase_suA"/>
</dbReference>
<evidence type="ECO:0000256" key="2">
    <source>
        <dbReference type="ARBA" id="ARBA00004733"/>
    </source>
</evidence>
<gene>
    <name evidence="9 11" type="primary">trpA</name>
    <name evidence="11" type="ORF">H9895_09400</name>
</gene>
<keyword evidence="5 9" id="KW-0822">Tryptophan biosynthesis</keyword>
<sequence length="265" mass="29010">MGKTKIDHYFQEIQQRNENLFVPYIVAGDGGLETLNDRIQFLEESGAAAIELGIPFSDPVADGPTIQEASIRALEHGTSLRKVLDTIAPKKEHRHVPIVLMTYINPIFAYGVEQFAADCKRVGVDGIIVPDIPMEEEELIAPSLAANDIAYIRLAALTSTEDRLKKIAAQSEGFLYAVSVTGTTGERANHDARVSDYLQTLKKFSNVPVLAGFGVANATQARELSSHGDGVIVGSKIVQLFHEEKATEVRTLIQESLPKKQRLTN</sequence>
<comment type="pathway">
    <text evidence="2 9">Amino-acid biosynthesis; L-tryptophan biosynthesis; L-tryptophan from chorismate: step 5/5.</text>
</comment>
<dbReference type="GO" id="GO:0005829">
    <property type="term" value="C:cytosol"/>
    <property type="evidence" value="ECO:0007669"/>
    <property type="project" value="TreeGrafter"/>
</dbReference>
<dbReference type="SUPFAM" id="SSF51366">
    <property type="entry name" value="Ribulose-phoshate binding barrel"/>
    <property type="match status" value="1"/>
</dbReference>
<protein>
    <recommendedName>
        <fullName evidence="9">Tryptophan synthase alpha chain</fullName>
        <ecNumber evidence="9">4.2.1.20</ecNumber>
    </recommendedName>
</protein>
<comment type="similarity">
    <text evidence="9 10">Belongs to the TrpA family.</text>
</comment>
<dbReference type="PROSITE" id="PS00167">
    <property type="entry name" value="TRP_SYNTHASE_ALPHA"/>
    <property type="match status" value="1"/>
</dbReference>
<keyword evidence="6 9" id="KW-0057">Aromatic amino acid biosynthesis</keyword>
<dbReference type="PANTHER" id="PTHR43406">
    <property type="entry name" value="TRYPTOPHAN SYNTHASE, ALPHA CHAIN"/>
    <property type="match status" value="1"/>
</dbReference>
<name>A0A9D1TKK1_9BACI</name>
<dbReference type="EMBL" id="DXHX01000131">
    <property type="protein sequence ID" value="HIV75280.1"/>
    <property type="molecule type" value="Genomic_DNA"/>
</dbReference>
<dbReference type="FunFam" id="3.20.20.70:FF:000037">
    <property type="entry name" value="Tryptophan synthase alpha chain"/>
    <property type="match status" value="1"/>
</dbReference>
<dbReference type="NCBIfam" id="TIGR00262">
    <property type="entry name" value="trpA"/>
    <property type="match status" value="1"/>
</dbReference>
<comment type="subunit">
    <text evidence="3 9">Tetramer of two alpha and two beta chains.</text>
</comment>
<dbReference type="EC" id="4.2.1.20" evidence="9"/>
<dbReference type="AlphaFoldDB" id="A0A9D1TKK1"/>
<dbReference type="PANTHER" id="PTHR43406:SF1">
    <property type="entry name" value="TRYPTOPHAN SYNTHASE ALPHA CHAIN, CHLOROPLASTIC"/>
    <property type="match status" value="1"/>
</dbReference>
<evidence type="ECO:0000313" key="11">
    <source>
        <dbReference type="EMBL" id="HIV75280.1"/>
    </source>
</evidence>
<dbReference type="CDD" id="cd04724">
    <property type="entry name" value="Tryptophan_synthase_alpha"/>
    <property type="match status" value="1"/>
</dbReference>
<dbReference type="GO" id="GO:0004834">
    <property type="term" value="F:tryptophan synthase activity"/>
    <property type="evidence" value="ECO:0007669"/>
    <property type="project" value="UniProtKB-UniRule"/>
</dbReference>
<evidence type="ECO:0000256" key="6">
    <source>
        <dbReference type="ARBA" id="ARBA00023141"/>
    </source>
</evidence>
<dbReference type="InterPro" id="IPR011060">
    <property type="entry name" value="RibuloseP-bd_barrel"/>
</dbReference>
<organism evidence="11 12">
    <name type="scientific">Candidatus Pseudogracilibacillus intestinigallinarum</name>
    <dbReference type="NCBI Taxonomy" id="2838742"/>
    <lineage>
        <taxon>Bacteria</taxon>
        <taxon>Bacillati</taxon>
        <taxon>Bacillota</taxon>
        <taxon>Bacilli</taxon>
        <taxon>Bacillales</taxon>
        <taxon>Bacillaceae</taxon>
        <taxon>Pseudogracilibacillus</taxon>
    </lineage>
</organism>
<comment type="caution">
    <text evidence="11">The sequence shown here is derived from an EMBL/GenBank/DDBJ whole genome shotgun (WGS) entry which is preliminary data.</text>
</comment>
<dbReference type="Proteomes" id="UP000823937">
    <property type="component" value="Unassembled WGS sequence"/>
</dbReference>
<feature type="active site" description="Proton acceptor" evidence="9">
    <location>
        <position position="51"/>
    </location>
</feature>
<dbReference type="InterPro" id="IPR018204">
    <property type="entry name" value="Trp_synthase_alpha_AS"/>
</dbReference>
<comment type="catalytic activity">
    <reaction evidence="8 9">
        <text>(1S,2R)-1-C-(indol-3-yl)glycerol 3-phosphate + L-serine = D-glyceraldehyde 3-phosphate + L-tryptophan + H2O</text>
        <dbReference type="Rhea" id="RHEA:10532"/>
        <dbReference type="ChEBI" id="CHEBI:15377"/>
        <dbReference type="ChEBI" id="CHEBI:33384"/>
        <dbReference type="ChEBI" id="CHEBI:57912"/>
        <dbReference type="ChEBI" id="CHEBI:58866"/>
        <dbReference type="ChEBI" id="CHEBI:59776"/>
        <dbReference type="EC" id="4.2.1.20"/>
    </reaction>
</comment>
<feature type="active site" description="Proton acceptor" evidence="9">
    <location>
        <position position="62"/>
    </location>
</feature>
<dbReference type="InterPro" id="IPR013785">
    <property type="entry name" value="Aldolase_TIM"/>
</dbReference>
<proteinExistence type="inferred from homology"/>
<keyword evidence="7 9" id="KW-0456">Lyase</keyword>
<evidence type="ECO:0000313" key="12">
    <source>
        <dbReference type="Proteomes" id="UP000823937"/>
    </source>
</evidence>
<dbReference type="Gene3D" id="3.20.20.70">
    <property type="entry name" value="Aldolase class I"/>
    <property type="match status" value="1"/>
</dbReference>
<evidence type="ECO:0000256" key="10">
    <source>
        <dbReference type="RuleBase" id="RU003662"/>
    </source>
</evidence>
<comment type="function">
    <text evidence="1 9">The alpha subunit is responsible for the aldol cleavage of indoleglycerol phosphate to indole and glyceraldehyde 3-phosphate.</text>
</comment>
<evidence type="ECO:0000256" key="1">
    <source>
        <dbReference type="ARBA" id="ARBA00003365"/>
    </source>
</evidence>
<evidence type="ECO:0000256" key="7">
    <source>
        <dbReference type="ARBA" id="ARBA00023239"/>
    </source>
</evidence>
<evidence type="ECO:0000256" key="8">
    <source>
        <dbReference type="ARBA" id="ARBA00049047"/>
    </source>
</evidence>
<evidence type="ECO:0000256" key="9">
    <source>
        <dbReference type="HAMAP-Rule" id="MF_00131"/>
    </source>
</evidence>
<evidence type="ECO:0000256" key="5">
    <source>
        <dbReference type="ARBA" id="ARBA00022822"/>
    </source>
</evidence>